<gene>
    <name evidence="3" type="ordered locus">Caka_1498</name>
</gene>
<feature type="domain" description="BD-FAE-like" evidence="2">
    <location>
        <begin position="59"/>
        <end position="161"/>
    </location>
</feature>
<dbReference type="InterPro" id="IPR049492">
    <property type="entry name" value="BD-FAE-like_dom"/>
</dbReference>
<dbReference type="GO" id="GO:0045493">
    <property type="term" value="P:xylan catabolic process"/>
    <property type="evidence" value="ECO:0007669"/>
    <property type="project" value="UniProtKB-KW"/>
</dbReference>
<dbReference type="AlphaFoldDB" id="D5EJB8"/>
<organism evidence="3 4">
    <name type="scientific">Coraliomargarita akajimensis (strain DSM 45221 / IAM 15411 / JCM 23193 / KCTC 12865 / 04OKA010-24)</name>
    <dbReference type="NCBI Taxonomy" id="583355"/>
    <lineage>
        <taxon>Bacteria</taxon>
        <taxon>Pseudomonadati</taxon>
        <taxon>Verrucomicrobiota</taxon>
        <taxon>Opitutia</taxon>
        <taxon>Puniceicoccales</taxon>
        <taxon>Coraliomargaritaceae</taxon>
        <taxon>Coraliomargarita</taxon>
    </lineage>
</organism>
<dbReference type="HOGENOM" id="CLU_012494_5_1_0"/>
<evidence type="ECO:0000256" key="1">
    <source>
        <dbReference type="ARBA" id="ARBA00022801"/>
    </source>
</evidence>
<name>D5EJB8_CORAD</name>
<keyword evidence="4" id="KW-1185">Reference proteome</keyword>
<dbReference type="GO" id="GO:0016798">
    <property type="term" value="F:hydrolase activity, acting on glycosyl bonds"/>
    <property type="evidence" value="ECO:0007669"/>
    <property type="project" value="UniProtKB-KW"/>
</dbReference>
<dbReference type="PANTHER" id="PTHR48081:SF6">
    <property type="entry name" value="PEPTIDASE S9 PROLYL OLIGOPEPTIDASE CATALYTIC DOMAIN-CONTAINING PROTEIN"/>
    <property type="match status" value="1"/>
</dbReference>
<dbReference type="KEGG" id="caa:Caka_1498"/>
<dbReference type="Proteomes" id="UP000000925">
    <property type="component" value="Chromosome"/>
</dbReference>
<dbReference type="eggNOG" id="COG0657">
    <property type="taxonomic scope" value="Bacteria"/>
</dbReference>
<dbReference type="PANTHER" id="PTHR48081">
    <property type="entry name" value="AB HYDROLASE SUPERFAMILY PROTEIN C4A8.06C"/>
    <property type="match status" value="1"/>
</dbReference>
<dbReference type="STRING" id="583355.Caka_1498"/>
<protein>
    <submittedName>
        <fullName evidence="3">Xylanase</fullName>
    </submittedName>
</protein>
<evidence type="ECO:0000313" key="4">
    <source>
        <dbReference type="Proteomes" id="UP000000925"/>
    </source>
</evidence>
<dbReference type="InterPro" id="IPR050300">
    <property type="entry name" value="GDXG_lipolytic_enzyme"/>
</dbReference>
<evidence type="ECO:0000259" key="2">
    <source>
        <dbReference type="Pfam" id="PF20434"/>
    </source>
</evidence>
<evidence type="ECO:0000313" key="3">
    <source>
        <dbReference type="EMBL" id="ADE54517.1"/>
    </source>
</evidence>
<reference evidence="3 4" key="1">
    <citation type="journal article" date="2010" name="Stand. Genomic Sci.">
        <title>Complete genome sequence of Coraliomargarita akajimensis type strain (04OKA010-24).</title>
        <authorList>
            <person name="Mavromatis K."/>
            <person name="Abt B."/>
            <person name="Brambilla E."/>
            <person name="Lapidus A."/>
            <person name="Copeland A."/>
            <person name="Deshpande S."/>
            <person name="Nolan M."/>
            <person name="Lucas S."/>
            <person name="Tice H."/>
            <person name="Cheng J.F."/>
            <person name="Han C."/>
            <person name="Detter J.C."/>
            <person name="Woyke T."/>
            <person name="Goodwin L."/>
            <person name="Pitluck S."/>
            <person name="Held B."/>
            <person name="Brettin T."/>
            <person name="Tapia R."/>
            <person name="Ivanova N."/>
            <person name="Mikhailova N."/>
            <person name="Pati A."/>
            <person name="Liolios K."/>
            <person name="Chen A."/>
            <person name="Palaniappan K."/>
            <person name="Land M."/>
            <person name="Hauser L."/>
            <person name="Chang Y.J."/>
            <person name="Jeffries C.D."/>
            <person name="Rohde M."/>
            <person name="Goker M."/>
            <person name="Bristow J."/>
            <person name="Eisen J.A."/>
            <person name="Markowitz V."/>
            <person name="Hugenholtz P."/>
            <person name="Klenk H.P."/>
            <person name="Kyrpides N.C."/>
        </authorList>
    </citation>
    <scope>NUCLEOTIDE SEQUENCE [LARGE SCALE GENOMIC DNA]</scope>
    <source>
        <strain evidence="4">DSM 45221 / IAM 15411 / JCM 23193 / KCTC 12865</strain>
    </source>
</reference>
<sequence>MSSPNQANHPREYPLWTDDMPGPTCTAEEQIIPNAIDDGVIRLSNVSTPTLTLYPAKTVNETAPPLVIVCPGGGYEILSMNSEGSECAEWLNSIGISAAVLKYRVPDNRAGALLDACQAVKLASEQATNWNIDPARIGMLGFSAGAHLCALCAASENRPAFSVLIYPAYLFKPGGIELVDELTIDANTPPAFVVQTKDDLDYYRSTLAYAAALDAAGVDIESHLFARGGHGYGLRDTGHPVSQWPELCAAWLREMQFIDG</sequence>
<proteinExistence type="predicted"/>
<dbReference type="Pfam" id="PF20434">
    <property type="entry name" value="BD-FAE"/>
    <property type="match status" value="1"/>
</dbReference>
<dbReference type="Gene3D" id="3.40.50.1820">
    <property type="entry name" value="alpha/beta hydrolase"/>
    <property type="match status" value="1"/>
</dbReference>
<dbReference type="EMBL" id="CP001998">
    <property type="protein sequence ID" value="ADE54517.1"/>
    <property type="molecule type" value="Genomic_DNA"/>
</dbReference>
<dbReference type="OrthoDB" id="9794725at2"/>
<dbReference type="InterPro" id="IPR029058">
    <property type="entry name" value="AB_hydrolase_fold"/>
</dbReference>
<keyword evidence="1 3" id="KW-0378">Hydrolase</keyword>
<keyword evidence="3" id="KW-0624">Polysaccharide degradation</keyword>
<dbReference type="RefSeq" id="WP_013043239.1">
    <property type="nucleotide sequence ID" value="NC_014008.1"/>
</dbReference>
<accession>D5EJB8</accession>
<keyword evidence="3" id="KW-0858">Xylan degradation</keyword>
<keyword evidence="3" id="KW-0119">Carbohydrate metabolism</keyword>
<keyword evidence="3" id="KW-0326">Glycosidase</keyword>
<dbReference type="SUPFAM" id="SSF53474">
    <property type="entry name" value="alpha/beta-Hydrolases"/>
    <property type="match status" value="1"/>
</dbReference>